<dbReference type="EMBL" id="JAAAHW010000435">
    <property type="protein sequence ID" value="KAG0002486.1"/>
    <property type="molecule type" value="Genomic_DNA"/>
</dbReference>
<evidence type="ECO:0000313" key="2">
    <source>
        <dbReference type="Proteomes" id="UP000749646"/>
    </source>
</evidence>
<keyword evidence="2" id="KW-1185">Reference proteome</keyword>
<evidence type="ECO:0000313" key="1">
    <source>
        <dbReference type="EMBL" id="KAG0002486.1"/>
    </source>
</evidence>
<gene>
    <name evidence="1" type="ORF">BGZ65_002598</name>
</gene>
<comment type="caution">
    <text evidence="1">The sequence shown here is derived from an EMBL/GenBank/DDBJ whole genome shotgun (WGS) entry which is preliminary data.</text>
</comment>
<name>A0A9P6SU90_9FUNG</name>
<dbReference type="OrthoDB" id="2446516at2759"/>
<sequence>MDEVVDRLSLKHVVVAIEYCSSSQQPWNARLLLPKLFGDMESFILFSANPDRVTRRESELQIVMDVIESKGSEWWTLGLQGATTNWTRLNDPLACIDAESQLTTSRQVAVQQGLYTRAVNFETRILTDVRHQTAPEMQELQATMERLASLYNSVLVWTRTSPTFSKSEAKDGMMNASLRRQRTFLEMALEKVQKKKLTFKDISEVSAYGDEAMTHLRDALDGLNGPTLVVAVMADRLVRHAKHLPDLKEVLVQQQSQLVSILWDPLLFRAEDASEAGREWVTGYPLPPFHELTLTVLVPDT</sequence>
<organism evidence="1 2">
    <name type="scientific">Modicella reniformis</name>
    <dbReference type="NCBI Taxonomy" id="1440133"/>
    <lineage>
        <taxon>Eukaryota</taxon>
        <taxon>Fungi</taxon>
        <taxon>Fungi incertae sedis</taxon>
        <taxon>Mucoromycota</taxon>
        <taxon>Mortierellomycotina</taxon>
        <taxon>Mortierellomycetes</taxon>
        <taxon>Mortierellales</taxon>
        <taxon>Mortierellaceae</taxon>
        <taxon>Modicella</taxon>
    </lineage>
</organism>
<protein>
    <submittedName>
        <fullName evidence="1">Uncharacterized protein</fullName>
    </submittedName>
</protein>
<proteinExistence type="predicted"/>
<accession>A0A9P6SU90</accession>
<dbReference type="AlphaFoldDB" id="A0A9P6SU90"/>
<dbReference type="Proteomes" id="UP000749646">
    <property type="component" value="Unassembled WGS sequence"/>
</dbReference>
<reference evidence="1" key="1">
    <citation type="journal article" date="2020" name="Fungal Divers.">
        <title>Resolving the Mortierellaceae phylogeny through synthesis of multi-gene phylogenetics and phylogenomics.</title>
        <authorList>
            <person name="Vandepol N."/>
            <person name="Liber J."/>
            <person name="Desiro A."/>
            <person name="Na H."/>
            <person name="Kennedy M."/>
            <person name="Barry K."/>
            <person name="Grigoriev I.V."/>
            <person name="Miller A.N."/>
            <person name="O'Donnell K."/>
            <person name="Stajich J.E."/>
            <person name="Bonito G."/>
        </authorList>
    </citation>
    <scope>NUCLEOTIDE SEQUENCE</scope>
    <source>
        <strain evidence="1">MES-2147</strain>
    </source>
</reference>